<dbReference type="InterPro" id="IPR037518">
    <property type="entry name" value="MPN"/>
</dbReference>
<protein>
    <recommendedName>
        <fullName evidence="8">MPN domain-containing protein</fullName>
    </recommendedName>
</protein>
<dbReference type="PANTHER" id="PTHR30471:SF3">
    <property type="entry name" value="UPF0758 PROTEIN YEES-RELATED"/>
    <property type="match status" value="1"/>
</dbReference>
<evidence type="ECO:0000259" key="8">
    <source>
        <dbReference type="PROSITE" id="PS50249"/>
    </source>
</evidence>
<dbReference type="NCBIfam" id="NF000642">
    <property type="entry name" value="PRK00024.1"/>
    <property type="match status" value="1"/>
</dbReference>
<keyword evidence="2" id="KW-0479">Metal-binding</keyword>
<evidence type="ECO:0000256" key="4">
    <source>
        <dbReference type="ARBA" id="ARBA00022833"/>
    </source>
</evidence>
<dbReference type="Gene3D" id="3.40.140.10">
    <property type="entry name" value="Cytidine Deaminase, domain 2"/>
    <property type="match status" value="1"/>
</dbReference>
<accession>F0J4U6</accession>
<dbReference type="SUPFAM" id="SSF47781">
    <property type="entry name" value="RuvA domain 2-like"/>
    <property type="match status" value="1"/>
</dbReference>
<dbReference type="EMBL" id="AP012035">
    <property type="protein sequence ID" value="BAJ82293.1"/>
    <property type="molecule type" value="Genomic_DNA"/>
</dbReference>
<dbReference type="InterPro" id="IPR001405">
    <property type="entry name" value="UPF0758"/>
</dbReference>
<dbReference type="Pfam" id="PF20582">
    <property type="entry name" value="UPF0758_N"/>
    <property type="match status" value="1"/>
</dbReference>
<dbReference type="PROSITE" id="PS01302">
    <property type="entry name" value="UPF0758"/>
    <property type="match status" value="1"/>
</dbReference>
<evidence type="ECO:0000256" key="5">
    <source>
        <dbReference type="ARBA" id="ARBA00023049"/>
    </source>
</evidence>
<dbReference type="Pfam" id="PF04002">
    <property type="entry name" value="RadC"/>
    <property type="match status" value="1"/>
</dbReference>
<name>F0J4U6_ACIMA</name>
<keyword evidence="3" id="KW-0378">Hydrolase</keyword>
<comment type="similarity">
    <text evidence="6">Belongs to the UPF0758 family.</text>
</comment>
<dbReference type="Proteomes" id="UP000007100">
    <property type="component" value="Chromosome"/>
</dbReference>
<feature type="domain" description="MPN" evidence="8">
    <location>
        <begin position="139"/>
        <end position="261"/>
    </location>
</feature>
<dbReference type="PROSITE" id="PS50249">
    <property type="entry name" value="MPN"/>
    <property type="match status" value="1"/>
</dbReference>
<dbReference type="HOGENOM" id="CLU_073529_0_0_5"/>
<dbReference type="PANTHER" id="PTHR30471">
    <property type="entry name" value="DNA REPAIR PROTEIN RADC"/>
    <property type="match status" value="1"/>
</dbReference>
<dbReference type="AlphaFoldDB" id="F0J4U6"/>
<sequence>MRRHGGEPFPEAAPLPGRRGMAERGGFDHAPAADAPFSSTGPQGHRGRMREKLLGRGAEALADYELLEMLLFLAFKKGDTKPLAKALINRFGSYAAVLAAEPDALFATPGLGQHSVAAIKLVQASAIRLARAELADAPVLNNWERLIDYLTIAMAREPVEQFRVIYLDNRNRLLADEVASRGTVNHTQVYVREVVRRAIETRATALILVHNHPSGDPSPSRDDVEMTREVQRAVALLDITLHDHVIIGKAGWLSFRREGFLSGAAA</sequence>
<dbReference type="NCBIfam" id="TIGR00608">
    <property type="entry name" value="radc"/>
    <property type="match status" value="1"/>
</dbReference>
<dbReference type="KEGG" id="amv:ACMV_29460"/>
<feature type="region of interest" description="Disordered" evidence="7">
    <location>
        <begin position="1"/>
        <end position="48"/>
    </location>
</feature>
<evidence type="ECO:0000256" key="2">
    <source>
        <dbReference type="ARBA" id="ARBA00022723"/>
    </source>
</evidence>
<reference evidence="9 10" key="1">
    <citation type="submission" date="2010-12" db="EMBL/GenBank/DDBJ databases">
        <title>Whole genome sequence of Acidiphilium multivorum AIU301.</title>
        <authorList>
            <person name="Narita-Yamada S."/>
            <person name="Nakamura S."/>
            <person name="Ito N."/>
            <person name="Takarada H."/>
            <person name="Katano Y."/>
            <person name="Nakazawa H."/>
            <person name="Hosoyama A."/>
            <person name="Yamada R."/>
            <person name="Fujita N."/>
        </authorList>
    </citation>
    <scope>NUCLEOTIDE SEQUENCE [LARGE SCALE GENOMIC DNA]</scope>
    <source>
        <strain evidence="10">DSM 11245 / JCM 8867 / AIU301</strain>
    </source>
</reference>
<proteinExistence type="inferred from homology"/>
<evidence type="ECO:0000256" key="6">
    <source>
        <dbReference type="RuleBase" id="RU003797"/>
    </source>
</evidence>
<gene>
    <name evidence="9" type="ordered locus">ACMV_29460</name>
</gene>
<evidence type="ECO:0000256" key="3">
    <source>
        <dbReference type="ARBA" id="ARBA00022801"/>
    </source>
</evidence>
<keyword evidence="1" id="KW-0645">Protease</keyword>
<dbReference type="CDD" id="cd08071">
    <property type="entry name" value="MPN_DUF2466"/>
    <property type="match status" value="1"/>
</dbReference>
<dbReference type="InterPro" id="IPR025657">
    <property type="entry name" value="RadC_JAB"/>
</dbReference>
<dbReference type="GO" id="GO:0008237">
    <property type="term" value="F:metallopeptidase activity"/>
    <property type="evidence" value="ECO:0007669"/>
    <property type="project" value="UniProtKB-KW"/>
</dbReference>
<evidence type="ECO:0000256" key="7">
    <source>
        <dbReference type="SAM" id="MobiDB-lite"/>
    </source>
</evidence>
<dbReference type="InterPro" id="IPR020891">
    <property type="entry name" value="UPF0758_CS"/>
</dbReference>
<evidence type="ECO:0000256" key="1">
    <source>
        <dbReference type="ARBA" id="ARBA00022670"/>
    </source>
</evidence>
<keyword evidence="10" id="KW-1185">Reference proteome</keyword>
<dbReference type="SUPFAM" id="SSF102712">
    <property type="entry name" value="JAB1/MPN domain"/>
    <property type="match status" value="1"/>
</dbReference>
<dbReference type="InterPro" id="IPR046778">
    <property type="entry name" value="UPF0758_N"/>
</dbReference>
<dbReference type="GO" id="GO:0046872">
    <property type="term" value="F:metal ion binding"/>
    <property type="evidence" value="ECO:0007669"/>
    <property type="project" value="UniProtKB-KW"/>
</dbReference>
<keyword evidence="5" id="KW-0482">Metalloprotease</keyword>
<evidence type="ECO:0000313" key="9">
    <source>
        <dbReference type="EMBL" id="BAJ82293.1"/>
    </source>
</evidence>
<evidence type="ECO:0000313" key="10">
    <source>
        <dbReference type="Proteomes" id="UP000007100"/>
    </source>
</evidence>
<dbReference type="InterPro" id="IPR010994">
    <property type="entry name" value="RuvA_2-like"/>
</dbReference>
<organism evidence="9 10">
    <name type="scientific">Acidiphilium multivorum (strain DSM 11245 / JCM 8867 / NBRC 100883 / AIU 301)</name>
    <dbReference type="NCBI Taxonomy" id="926570"/>
    <lineage>
        <taxon>Bacteria</taxon>
        <taxon>Pseudomonadati</taxon>
        <taxon>Pseudomonadota</taxon>
        <taxon>Alphaproteobacteria</taxon>
        <taxon>Acetobacterales</taxon>
        <taxon>Acidocellaceae</taxon>
        <taxon>Acidiphilium</taxon>
    </lineage>
</organism>
<keyword evidence="4" id="KW-0862">Zinc</keyword>
<dbReference type="GO" id="GO:0006508">
    <property type="term" value="P:proteolysis"/>
    <property type="evidence" value="ECO:0007669"/>
    <property type="project" value="UniProtKB-KW"/>
</dbReference>